<dbReference type="InterPro" id="IPR021109">
    <property type="entry name" value="Peptidase_aspartic_dom_sf"/>
</dbReference>
<dbReference type="EMBL" id="JACGCM010002082">
    <property type="protein sequence ID" value="KAF6145285.1"/>
    <property type="molecule type" value="Genomic_DNA"/>
</dbReference>
<keyword evidence="6" id="KW-1185">Reference proteome</keyword>
<protein>
    <recommendedName>
        <fullName evidence="7">Peptidase A1 domain-containing protein</fullName>
    </recommendedName>
</protein>
<proteinExistence type="inferred from homology"/>
<dbReference type="PANTHER" id="PTHR47965">
    <property type="entry name" value="ASPARTYL PROTEASE-RELATED"/>
    <property type="match status" value="1"/>
</dbReference>
<evidence type="ECO:0000259" key="4">
    <source>
        <dbReference type="Pfam" id="PF14543"/>
    </source>
</evidence>
<dbReference type="AlphaFoldDB" id="A0A7J7LRL0"/>
<dbReference type="Gene3D" id="2.40.70.10">
    <property type="entry name" value="Acid Proteases"/>
    <property type="match status" value="2"/>
</dbReference>
<name>A0A7J7LRL0_9MAGN</name>
<feature type="domain" description="Xylanase inhibitor N-terminal" evidence="4">
    <location>
        <begin position="2"/>
        <end position="106"/>
    </location>
</feature>
<dbReference type="OrthoDB" id="1258937at2759"/>
<feature type="domain" description="Xylanase inhibitor C-terminal" evidence="3">
    <location>
        <begin position="133"/>
        <end position="262"/>
    </location>
</feature>
<keyword evidence="2" id="KW-1015">Disulfide bond</keyword>
<organism evidence="5 6">
    <name type="scientific">Kingdonia uniflora</name>
    <dbReference type="NCBI Taxonomy" id="39325"/>
    <lineage>
        <taxon>Eukaryota</taxon>
        <taxon>Viridiplantae</taxon>
        <taxon>Streptophyta</taxon>
        <taxon>Embryophyta</taxon>
        <taxon>Tracheophyta</taxon>
        <taxon>Spermatophyta</taxon>
        <taxon>Magnoliopsida</taxon>
        <taxon>Ranunculales</taxon>
        <taxon>Circaeasteraceae</taxon>
        <taxon>Kingdonia</taxon>
    </lineage>
</organism>
<gene>
    <name evidence="5" type="ORF">GIB67_041480</name>
</gene>
<comment type="caution">
    <text evidence="5">The sequence shown here is derived from an EMBL/GenBank/DDBJ whole genome shotgun (WGS) entry which is preliminary data.</text>
</comment>
<sequence length="266" mass="28618">MQYGFNYPLSQSTGPGELAEDVFLIQSTNGVNPGGFVTVPRFLFACAPPLLLQGRGAVPRSVQGFAGLGRNPIALPTQLSSYFGFQHKFALCLAGNGVTRVVFFGGGPFMMSPGLDISRSLNQTPLTINRRGEYYIGVRSIKINEKVVPLNKTLLSVDQRGNGGTMISTVVPYTILHSSIFKAVTQTFANELSSVSTVLPVAPFGLCFNRSLVGYSRIRPNVPNVNLVLQNNNMVWTIFGSYVVAPAGDNALCLAFVDGGVQSFDR</sequence>
<reference evidence="5 6" key="1">
    <citation type="journal article" date="2020" name="IScience">
        <title>Genome Sequencing of the Endangered Kingdonia uniflora (Circaeasteraceae, Ranunculales) Reveals Potential Mechanisms of Evolutionary Specialization.</title>
        <authorList>
            <person name="Sun Y."/>
            <person name="Deng T."/>
            <person name="Zhang A."/>
            <person name="Moore M.J."/>
            <person name="Landis J.B."/>
            <person name="Lin N."/>
            <person name="Zhang H."/>
            <person name="Zhang X."/>
            <person name="Huang J."/>
            <person name="Zhang X."/>
            <person name="Sun H."/>
            <person name="Wang H."/>
        </authorList>
    </citation>
    <scope>NUCLEOTIDE SEQUENCE [LARGE SCALE GENOMIC DNA]</scope>
    <source>
        <strain evidence="5">TB1705</strain>
        <tissue evidence="5">Leaf</tissue>
    </source>
</reference>
<dbReference type="InterPro" id="IPR032861">
    <property type="entry name" value="TAXi_N"/>
</dbReference>
<evidence type="ECO:0000256" key="1">
    <source>
        <dbReference type="ARBA" id="ARBA00007447"/>
    </source>
</evidence>
<comment type="similarity">
    <text evidence="1">Belongs to the peptidase A1 family.</text>
</comment>
<evidence type="ECO:0000256" key="2">
    <source>
        <dbReference type="ARBA" id="ARBA00023157"/>
    </source>
</evidence>
<accession>A0A7J7LRL0</accession>
<dbReference type="Pfam" id="PF14543">
    <property type="entry name" value="TAXi_N"/>
    <property type="match status" value="1"/>
</dbReference>
<dbReference type="SUPFAM" id="SSF50630">
    <property type="entry name" value="Acid proteases"/>
    <property type="match status" value="1"/>
</dbReference>
<evidence type="ECO:0000313" key="5">
    <source>
        <dbReference type="EMBL" id="KAF6145285.1"/>
    </source>
</evidence>
<dbReference type="Proteomes" id="UP000541444">
    <property type="component" value="Unassembled WGS sequence"/>
</dbReference>
<evidence type="ECO:0008006" key="7">
    <source>
        <dbReference type="Google" id="ProtNLM"/>
    </source>
</evidence>
<dbReference type="InterPro" id="IPR001461">
    <property type="entry name" value="Aspartic_peptidase_A1"/>
</dbReference>
<dbReference type="Pfam" id="PF14541">
    <property type="entry name" value="TAXi_C"/>
    <property type="match status" value="1"/>
</dbReference>
<dbReference type="GO" id="GO:0006508">
    <property type="term" value="P:proteolysis"/>
    <property type="evidence" value="ECO:0007669"/>
    <property type="project" value="InterPro"/>
</dbReference>
<evidence type="ECO:0000259" key="3">
    <source>
        <dbReference type="Pfam" id="PF14541"/>
    </source>
</evidence>
<dbReference type="PANTHER" id="PTHR47965:SF28">
    <property type="entry name" value="BASIC 7S GLOBULIN"/>
    <property type="match status" value="1"/>
</dbReference>
<dbReference type="GO" id="GO:0004190">
    <property type="term" value="F:aspartic-type endopeptidase activity"/>
    <property type="evidence" value="ECO:0007669"/>
    <property type="project" value="InterPro"/>
</dbReference>
<dbReference type="InterPro" id="IPR032799">
    <property type="entry name" value="TAXi_C"/>
</dbReference>
<evidence type="ECO:0000313" key="6">
    <source>
        <dbReference type="Proteomes" id="UP000541444"/>
    </source>
</evidence>